<dbReference type="Proteomes" id="UP000198280">
    <property type="component" value="Unassembled WGS sequence"/>
</dbReference>
<dbReference type="EMBL" id="FZOF01000006">
    <property type="protein sequence ID" value="SNS50811.1"/>
    <property type="molecule type" value="Genomic_DNA"/>
</dbReference>
<sequence>MKADQAELVSSYADGTIGVTIKYGKSYEDTWAVFRGTVAQVRALIIDYFGFESKGVTGLSLSDLVVNATNLAHGKGNIAAILDARIIPSDAPPSAPESAPADDPWAAASASQPEQKTENGSAWILGEIEKQSTLDDLKKLWAANQAMFADAAVMAAYKARGRALKSA</sequence>
<evidence type="ECO:0000313" key="3">
    <source>
        <dbReference type="Proteomes" id="UP000198280"/>
    </source>
</evidence>
<dbReference type="OrthoDB" id="4220764at2"/>
<gene>
    <name evidence="2" type="ORF">SAMN05216252_106267</name>
</gene>
<feature type="region of interest" description="Disordered" evidence="1">
    <location>
        <begin position="91"/>
        <end position="122"/>
    </location>
</feature>
<accession>A0A239F282</accession>
<protein>
    <submittedName>
        <fullName evidence="2">Uncharacterized protein</fullName>
    </submittedName>
</protein>
<organism evidence="2 3">
    <name type="scientific">Actinacidiphila glaucinigra</name>
    <dbReference type="NCBI Taxonomy" id="235986"/>
    <lineage>
        <taxon>Bacteria</taxon>
        <taxon>Bacillati</taxon>
        <taxon>Actinomycetota</taxon>
        <taxon>Actinomycetes</taxon>
        <taxon>Kitasatosporales</taxon>
        <taxon>Streptomycetaceae</taxon>
        <taxon>Actinacidiphila</taxon>
    </lineage>
</organism>
<dbReference type="RefSeq" id="WP_089224240.1">
    <property type="nucleotide sequence ID" value="NZ_FZOF01000006.1"/>
</dbReference>
<evidence type="ECO:0000313" key="2">
    <source>
        <dbReference type="EMBL" id="SNS50811.1"/>
    </source>
</evidence>
<name>A0A239F282_9ACTN</name>
<evidence type="ECO:0000256" key="1">
    <source>
        <dbReference type="SAM" id="MobiDB-lite"/>
    </source>
</evidence>
<reference evidence="2 3" key="1">
    <citation type="submission" date="2017-06" db="EMBL/GenBank/DDBJ databases">
        <authorList>
            <person name="Kim H.J."/>
            <person name="Triplett B.A."/>
        </authorList>
    </citation>
    <scope>NUCLEOTIDE SEQUENCE [LARGE SCALE GENOMIC DNA]</scope>
    <source>
        <strain evidence="2 3">CGMCC 4.1858</strain>
    </source>
</reference>
<dbReference type="AlphaFoldDB" id="A0A239F282"/>
<feature type="compositionally biased region" description="Low complexity" evidence="1">
    <location>
        <begin position="96"/>
        <end position="111"/>
    </location>
</feature>
<keyword evidence="3" id="KW-1185">Reference proteome</keyword>
<proteinExistence type="predicted"/>